<dbReference type="OrthoDB" id="4314040at2759"/>
<dbReference type="AlphaFoldDB" id="A0A177A4M9"/>
<dbReference type="CDD" id="cd00067">
    <property type="entry name" value="GAL4"/>
    <property type="match status" value="1"/>
</dbReference>
<dbReference type="InterPro" id="IPR001138">
    <property type="entry name" value="Zn2Cys6_DnaBD"/>
</dbReference>
<dbReference type="Pfam" id="PF11951">
    <property type="entry name" value="Fungal_trans_2"/>
    <property type="match status" value="1"/>
</dbReference>
<feature type="compositionally biased region" description="Basic residues" evidence="2">
    <location>
        <begin position="59"/>
        <end position="69"/>
    </location>
</feature>
<name>A0A177A4M9_9PEZI</name>
<feature type="compositionally biased region" description="Low complexity" evidence="2">
    <location>
        <begin position="561"/>
        <end position="594"/>
    </location>
</feature>
<feature type="region of interest" description="Disordered" evidence="2">
    <location>
        <begin position="556"/>
        <end position="621"/>
    </location>
</feature>
<dbReference type="GeneID" id="36290289"/>
<dbReference type="VEuPathDB" id="FungiDB:GMDG_04399"/>
<keyword evidence="1" id="KW-0539">Nucleus</keyword>
<feature type="compositionally biased region" description="Low complexity" evidence="2">
    <location>
        <begin position="70"/>
        <end position="81"/>
    </location>
</feature>
<protein>
    <recommendedName>
        <fullName evidence="3">Zn(2)-C6 fungal-type domain-containing protein</fullName>
    </recommendedName>
</protein>
<dbReference type="Pfam" id="PF00172">
    <property type="entry name" value="Zn_clus"/>
    <property type="match status" value="1"/>
</dbReference>
<feature type="compositionally biased region" description="Pro residues" evidence="2">
    <location>
        <begin position="595"/>
        <end position="612"/>
    </location>
</feature>
<dbReference type="EMBL" id="KV441403">
    <property type="protein sequence ID" value="OAF56580.2"/>
    <property type="molecule type" value="Genomic_DNA"/>
</dbReference>
<dbReference type="SUPFAM" id="SSF57701">
    <property type="entry name" value="Zn2/Cys6 DNA-binding domain"/>
    <property type="match status" value="1"/>
</dbReference>
<dbReference type="InterPro" id="IPR036864">
    <property type="entry name" value="Zn2-C6_fun-type_DNA-bd_sf"/>
</dbReference>
<reference evidence="4" key="1">
    <citation type="submission" date="2016-03" db="EMBL/GenBank/DDBJ databases">
        <title>Updated assembly of Pseudogymnoascus destructans, the fungus causing white-nose syndrome of bats.</title>
        <authorList>
            <person name="Palmer J.M."/>
            <person name="Drees K.P."/>
            <person name="Foster J.T."/>
            <person name="Lindner D.L."/>
        </authorList>
    </citation>
    <scope>NUCLEOTIDE SEQUENCE [LARGE SCALE GENOMIC DNA]</scope>
    <source>
        <strain evidence="4">20631-21</strain>
    </source>
</reference>
<dbReference type="GO" id="GO:0000981">
    <property type="term" value="F:DNA-binding transcription factor activity, RNA polymerase II-specific"/>
    <property type="evidence" value="ECO:0007669"/>
    <property type="project" value="InterPro"/>
</dbReference>
<evidence type="ECO:0000256" key="2">
    <source>
        <dbReference type="SAM" id="MobiDB-lite"/>
    </source>
</evidence>
<evidence type="ECO:0000256" key="1">
    <source>
        <dbReference type="ARBA" id="ARBA00023242"/>
    </source>
</evidence>
<proteinExistence type="predicted"/>
<dbReference type="eggNOG" id="ENOG502S0C8">
    <property type="taxonomic scope" value="Eukaryota"/>
</dbReference>
<dbReference type="InterPro" id="IPR021858">
    <property type="entry name" value="Fun_TF"/>
</dbReference>
<dbReference type="PANTHER" id="PTHR38791">
    <property type="entry name" value="ZN(II)2CYS6 TRANSCRIPTION FACTOR (EUROFUNG)-RELATED-RELATED"/>
    <property type="match status" value="1"/>
</dbReference>
<organism evidence="4">
    <name type="scientific">Pseudogymnoascus destructans</name>
    <dbReference type="NCBI Taxonomy" id="655981"/>
    <lineage>
        <taxon>Eukaryota</taxon>
        <taxon>Fungi</taxon>
        <taxon>Dikarya</taxon>
        <taxon>Ascomycota</taxon>
        <taxon>Pezizomycotina</taxon>
        <taxon>Leotiomycetes</taxon>
        <taxon>Thelebolales</taxon>
        <taxon>Thelebolaceae</taxon>
        <taxon>Pseudogymnoascus</taxon>
    </lineage>
</organism>
<evidence type="ECO:0000313" key="4">
    <source>
        <dbReference type="EMBL" id="OAF56580.2"/>
    </source>
</evidence>
<dbReference type="InterPro" id="IPR053175">
    <property type="entry name" value="DHMBA_Reg_Transcription_Factor"/>
</dbReference>
<feature type="domain" description="Zn(2)-C6 fungal-type" evidence="3">
    <location>
        <begin position="10"/>
        <end position="38"/>
    </location>
</feature>
<dbReference type="GO" id="GO:0008270">
    <property type="term" value="F:zinc ion binding"/>
    <property type="evidence" value="ECO:0007669"/>
    <property type="project" value="InterPro"/>
</dbReference>
<dbReference type="PANTHER" id="PTHR38791:SF13">
    <property type="entry name" value="ZN(2)-C6 FUNGAL-TYPE DOMAIN-CONTAINING PROTEIN"/>
    <property type="match status" value="1"/>
</dbReference>
<dbReference type="Gene3D" id="4.10.240.10">
    <property type="entry name" value="Zn(2)-C6 fungal-type DNA-binding domain"/>
    <property type="match status" value="1"/>
</dbReference>
<accession>A0A177A4M9</accession>
<dbReference type="RefSeq" id="XP_024321874.1">
    <property type="nucleotide sequence ID" value="XM_024470816.1"/>
</dbReference>
<sequence>MVYCGKPSRGCQMCRTRRIKCDETKPTCTQCRKSRRECPGYKDDFDLVFRNETQATEKRAKKPTAKARKAASQAAAPSNRQWNSSAAPPGANHPDSALVLSARPAQVPATLSIPVEQVASHYFFTNFVATSNNGASIGLTDYIIPLANASPADKHLLLAFSAASLAAFGNRPSGKALLTKAQEQYSKAIRHVNDALRDPVAQKTDETLASVMLLGMYETILSRPVAMAAWGSHIDGAVMLVKLRGKKQLRTRVGSALFVAVRNLMSINCLSTGKRPDWDIDPWRYDDKDGDVREVVNQLALQMAELRYEINGFMTLAERTPENVSQVQDAMRRSWKMEHKIQDWIAKLPNALRFTTVAWVKSISSDELLDSEVYPGRIDTFPDVWIASMWTLLRVTRLFISGAVVRCAAWLNTSVDYRTTPEYAAAARLGTDSVNDIVAGIPYHLGWKANKGPLQRFAVAGDSCFAFGDNQNTPRALGSYLSTWPIFSASCSDFATDAQRIWLKGRLHYIADVMGINQAGTLALYQLRLPSMTIKRDLMSRAALLTHQLPNQAFTPPFTASVSPPHSTSTVPSSTSYSTSQGTAYNPSSTSSPPTNLPPTNLPPTNLPPTSLPPNYSSAYPVPTSAAPGNLVNAPQIPPQFAYLLRQESRPDEHLLAAIESSSQKQWDQWERERRKRELERKKEALVEEGTGGDKMLAELLKRYFQVGMMDKG</sequence>
<feature type="region of interest" description="Disordered" evidence="2">
    <location>
        <begin position="54"/>
        <end position="96"/>
    </location>
</feature>
<dbReference type="Proteomes" id="UP000077154">
    <property type="component" value="Unassembled WGS sequence"/>
</dbReference>
<dbReference type="PROSITE" id="PS50048">
    <property type="entry name" value="ZN2_CY6_FUNGAL_2"/>
    <property type="match status" value="1"/>
</dbReference>
<dbReference type="PROSITE" id="PS00463">
    <property type="entry name" value="ZN2_CY6_FUNGAL_1"/>
    <property type="match status" value="1"/>
</dbReference>
<dbReference type="SMART" id="SM00066">
    <property type="entry name" value="GAL4"/>
    <property type="match status" value="1"/>
</dbReference>
<gene>
    <name evidence="4" type="ORF">VC83_07240</name>
</gene>
<evidence type="ECO:0000259" key="3">
    <source>
        <dbReference type="PROSITE" id="PS50048"/>
    </source>
</evidence>